<reference evidence="1" key="1">
    <citation type="journal article" date="2021" name="Proc. Natl. Acad. Sci. U.S.A.">
        <title>A Catalog of Tens of Thousands of Viruses from Human Metagenomes Reveals Hidden Associations with Chronic Diseases.</title>
        <authorList>
            <person name="Tisza M.J."/>
            <person name="Buck C.B."/>
        </authorList>
    </citation>
    <scope>NUCLEOTIDE SEQUENCE</scope>
    <source>
        <strain evidence="1">CtYsL76</strain>
    </source>
</reference>
<sequence>MKACQFFIWIYLLRYIIDIISNNKLCNISNYFFKILNKSIDKYRSS</sequence>
<proteinExistence type="predicted"/>
<name>A0A8S5QMC0_9CAUD</name>
<accession>A0A8S5QMC0</accession>
<evidence type="ECO:0000313" key="1">
    <source>
        <dbReference type="EMBL" id="DAE19953.1"/>
    </source>
</evidence>
<organism evidence="1">
    <name type="scientific">CrAss-like virus sp. ctYsL76</name>
    <dbReference type="NCBI Taxonomy" id="2826826"/>
    <lineage>
        <taxon>Viruses</taxon>
        <taxon>Duplodnaviria</taxon>
        <taxon>Heunggongvirae</taxon>
        <taxon>Uroviricota</taxon>
        <taxon>Caudoviricetes</taxon>
        <taxon>Crassvirales</taxon>
    </lineage>
</organism>
<dbReference type="EMBL" id="BK015689">
    <property type="protein sequence ID" value="DAE19953.1"/>
    <property type="molecule type" value="Genomic_DNA"/>
</dbReference>
<protein>
    <submittedName>
        <fullName evidence="1">Uncharacterized protein</fullName>
    </submittedName>
</protein>